<proteinExistence type="inferred from homology"/>
<dbReference type="Gene3D" id="1.20.1080.10">
    <property type="entry name" value="Glycerol uptake facilitator protein"/>
    <property type="match status" value="1"/>
</dbReference>
<feature type="compositionally biased region" description="Basic and acidic residues" evidence="7">
    <location>
        <begin position="363"/>
        <end position="373"/>
    </location>
</feature>
<comment type="subcellular location">
    <subcellularLocation>
        <location evidence="1">Membrane</location>
        <topology evidence="1">Multi-pass membrane protein</topology>
    </subcellularLocation>
</comment>
<dbReference type="Pfam" id="PF01226">
    <property type="entry name" value="Form_Nir_trans"/>
    <property type="match status" value="1"/>
</dbReference>
<evidence type="ECO:0000256" key="6">
    <source>
        <dbReference type="ARBA" id="ARBA00049660"/>
    </source>
</evidence>
<evidence type="ECO:0000256" key="7">
    <source>
        <dbReference type="SAM" id="MobiDB-lite"/>
    </source>
</evidence>
<feature type="transmembrane region" description="Helical" evidence="8">
    <location>
        <begin position="168"/>
        <end position="189"/>
    </location>
</feature>
<gene>
    <name evidence="9" type="ORF">TAPDE_000645</name>
</gene>
<keyword evidence="3 8" id="KW-0812">Transmembrane</keyword>
<dbReference type="OrthoDB" id="4829at2759"/>
<comment type="similarity">
    <text evidence="6">Belongs to the FNT transporter (TC 1.A.16) family.</text>
</comment>
<accession>R4X6X5</accession>
<dbReference type="AlphaFoldDB" id="R4X6X5"/>
<dbReference type="GO" id="GO:0005886">
    <property type="term" value="C:plasma membrane"/>
    <property type="evidence" value="ECO:0007669"/>
    <property type="project" value="TreeGrafter"/>
</dbReference>
<sequence>MSPPSSASKSYVDAYSPQEVTEIMVGVGMHKKQQHLDVIIAKSFLAGVFLSFSGLMTLFVGGGTPGLEANYPAARAMLQAFFYPIGLVFIVLTGAELVTSNMMVFTITCLQRKATLLDLAKSWTISWLGNLAGSFFVGFILCYWAGILGKDPYMSYTIEFTNMHLTNLTFRQIFLRAIAANWLVCLAVFMSTSAKDIFSKIVAIFLPVWLFVTVGYEHIVANMFLVQMGMYYGAPLSVGEYIWKGMIPVTLGNIVGGGGFVGAVFWYLYLYRHSEGSSIGGVVVDSIMESGANDEYEKRFKCRCHHHNFFAKSGRARADEEEMYFQNVSGANTPHELPVLHGQSPAPSIGLSATAKTNSSGEIPKEKPANHMN</sequence>
<dbReference type="EMBL" id="CAHR02000021">
    <property type="protein sequence ID" value="CCG80976.1"/>
    <property type="molecule type" value="Genomic_DNA"/>
</dbReference>
<feature type="transmembrane region" description="Helical" evidence="8">
    <location>
        <begin position="201"/>
        <end position="225"/>
    </location>
</feature>
<evidence type="ECO:0000256" key="2">
    <source>
        <dbReference type="ARBA" id="ARBA00022448"/>
    </source>
</evidence>
<dbReference type="PANTHER" id="PTHR30520:SF6">
    <property type="entry name" value="FORMATE_NITRATE FAMILY TRANSPORTER (EUROFUNG)"/>
    <property type="match status" value="1"/>
</dbReference>
<dbReference type="InterPro" id="IPR023271">
    <property type="entry name" value="Aquaporin-like"/>
</dbReference>
<protein>
    <submittedName>
        <fullName evidence="9">Formate/nitrite transporter</fullName>
    </submittedName>
</protein>
<feature type="transmembrane region" description="Helical" evidence="8">
    <location>
        <begin position="245"/>
        <end position="269"/>
    </location>
</feature>
<dbReference type="VEuPathDB" id="FungiDB:TAPDE_000645"/>
<evidence type="ECO:0000256" key="8">
    <source>
        <dbReference type="SAM" id="Phobius"/>
    </source>
</evidence>
<keyword evidence="4 8" id="KW-1133">Transmembrane helix</keyword>
<dbReference type="eggNOG" id="ENOG502QUGF">
    <property type="taxonomic scope" value="Eukaryota"/>
</dbReference>
<dbReference type="Proteomes" id="UP000013776">
    <property type="component" value="Unassembled WGS sequence"/>
</dbReference>
<feature type="transmembrane region" description="Helical" evidence="8">
    <location>
        <begin position="81"/>
        <end position="107"/>
    </location>
</feature>
<reference evidence="9 10" key="1">
    <citation type="journal article" date="2013" name="MBio">
        <title>Genome sequencing of the plant pathogen Taphrina deformans, the causal agent of peach leaf curl.</title>
        <authorList>
            <person name="Cisse O.H."/>
            <person name="Almeida J.M.G.C.F."/>
            <person name="Fonseca A."/>
            <person name="Kumar A.A."/>
            <person name="Salojaervi J."/>
            <person name="Overmyer K."/>
            <person name="Hauser P.M."/>
            <person name="Pagni M."/>
        </authorList>
    </citation>
    <scope>NUCLEOTIDE SEQUENCE [LARGE SCALE GENOMIC DNA]</scope>
    <source>
        <strain evidence="10">PYCC 5710 / ATCC 11124 / CBS 356.35 / IMI 108563 / JCM 9778 / NBRC 8474</strain>
    </source>
</reference>
<evidence type="ECO:0000256" key="3">
    <source>
        <dbReference type="ARBA" id="ARBA00022692"/>
    </source>
</evidence>
<comment type="caution">
    <text evidence="9">The sequence shown here is derived from an EMBL/GenBank/DDBJ whole genome shotgun (WGS) entry which is preliminary data.</text>
</comment>
<dbReference type="PANTHER" id="PTHR30520">
    <property type="entry name" value="FORMATE TRANSPORTER-RELATED"/>
    <property type="match status" value="1"/>
</dbReference>
<evidence type="ECO:0000256" key="5">
    <source>
        <dbReference type="ARBA" id="ARBA00023136"/>
    </source>
</evidence>
<dbReference type="InterPro" id="IPR000292">
    <property type="entry name" value="For/NO2_transpt"/>
</dbReference>
<feature type="transmembrane region" description="Helical" evidence="8">
    <location>
        <begin position="127"/>
        <end position="148"/>
    </location>
</feature>
<organism evidence="9 10">
    <name type="scientific">Taphrina deformans (strain PYCC 5710 / ATCC 11124 / CBS 356.35 / IMI 108563 / JCM 9778 / NBRC 8474)</name>
    <name type="common">Peach leaf curl fungus</name>
    <name type="synonym">Lalaria deformans</name>
    <dbReference type="NCBI Taxonomy" id="1097556"/>
    <lineage>
        <taxon>Eukaryota</taxon>
        <taxon>Fungi</taxon>
        <taxon>Dikarya</taxon>
        <taxon>Ascomycota</taxon>
        <taxon>Taphrinomycotina</taxon>
        <taxon>Taphrinomycetes</taxon>
        <taxon>Taphrinales</taxon>
        <taxon>Taphrinaceae</taxon>
        <taxon>Taphrina</taxon>
    </lineage>
</organism>
<dbReference type="PROSITE" id="PS01006">
    <property type="entry name" value="FORMATE_NITRITE_TP_2"/>
    <property type="match status" value="1"/>
</dbReference>
<dbReference type="InterPro" id="IPR024002">
    <property type="entry name" value="For/NO2_transpt_CS"/>
</dbReference>
<evidence type="ECO:0000256" key="4">
    <source>
        <dbReference type="ARBA" id="ARBA00022989"/>
    </source>
</evidence>
<evidence type="ECO:0000313" key="9">
    <source>
        <dbReference type="EMBL" id="CCG80976.1"/>
    </source>
</evidence>
<dbReference type="STRING" id="1097556.R4X6X5"/>
<feature type="transmembrane region" description="Helical" evidence="8">
    <location>
        <begin position="39"/>
        <end position="61"/>
    </location>
</feature>
<keyword evidence="5 8" id="KW-0472">Membrane</keyword>
<dbReference type="GO" id="GO:0015707">
    <property type="term" value="P:nitrite transport"/>
    <property type="evidence" value="ECO:0007669"/>
    <property type="project" value="TreeGrafter"/>
</dbReference>
<keyword evidence="2" id="KW-0813">Transport</keyword>
<dbReference type="FunFam" id="1.20.1080.10:FF:000011">
    <property type="entry name" value="Formate family transporter"/>
    <property type="match status" value="1"/>
</dbReference>
<feature type="region of interest" description="Disordered" evidence="7">
    <location>
        <begin position="348"/>
        <end position="373"/>
    </location>
</feature>
<evidence type="ECO:0000256" key="1">
    <source>
        <dbReference type="ARBA" id="ARBA00004141"/>
    </source>
</evidence>
<name>R4X6X5_TAPDE</name>
<keyword evidence="10" id="KW-1185">Reference proteome</keyword>
<evidence type="ECO:0000313" key="10">
    <source>
        <dbReference type="Proteomes" id="UP000013776"/>
    </source>
</evidence>
<dbReference type="GO" id="GO:0015513">
    <property type="term" value="F:high-affinity secondary active nitrite transmembrane transporter activity"/>
    <property type="evidence" value="ECO:0007669"/>
    <property type="project" value="TreeGrafter"/>
</dbReference>